<dbReference type="InterPro" id="IPR021202">
    <property type="entry name" value="Rv3654c-like"/>
</dbReference>
<name>A0ABY5KXR6_9CELL</name>
<reference evidence="3 4" key="1">
    <citation type="submission" date="2022-07" db="EMBL/GenBank/DDBJ databases">
        <title>Novel species in genus cellulomonas.</title>
        <authorList>
            <person name="Ye L."/>
        </authorList>
    </citation>
    <scope>NUCLEOTIDE SEQUENCE [LARGE SCALE GENOMIC DNA]</scope>
    <source>
        <strain evidence="4">zg-Y338</strain>
    </source>
</reference>
<keyword evidence="1" id="KW-0812">Transmembrane</keyword>
<dbReference type="InterPro" id="IPR028087">
    <property type="entry name" value="Tad_N"/>
</dbReference>
<sequence>MALHREDGERGSGTVLALGLIAVVVLLMLALGLMAGAQGGRWRAQTAADLAALAGAEHLLGASGDVDGACAVAREAVERNGGVLRDCAHEGAGVLGVAVDCSTPAGRAHATARAGPTTARWGR</sequence>
<keyword evidence="1" id="KW-1133">Transmembrane helix</keyword>
<keyword evidence="4" id="KW-1185">Reference proteome</keyword>
<protein>
    <submittedName>
        <fullName evidence="3">Pilus assembly protein TadG-related protein</fullName>
    </submittedName>
</protein>
<dbReference type="NCBIfam" id="TIGR03816">
    <property type="entry name" value="tadE_like_DECH"/>
    <property type="match status" value="1"/>
</dbReference>
<dbReference type="Pfam" id="PF13400">
    <property type="entry name" value="Tad"/>
    <property type="match status" value="1"/>
</dbReference>
<feature type="transmembrane region" description="Helical" evidence="1">
    <location>
        <begin position="15"/>
        <end position="35"/>
    </location>
</feature>
<dbReference type="EMBL" id="CP101988">
    <property type="protein sequence ID" value="UUI74954.1"/>
    <property type="molecule type" value="Genomic_DNA"/>
</dbReference>
<evidence type="ECO:0000256" key="1">
    <source>
        <dbReference type="SAM" id="Phobius"/>
    </source>
</evidence>
<evidence type="ECO:0000313" key="4">
    <source>
        <dbReference type="Proteomes" id="UP001316189"/>
    </source>
</evidence>
<gene>
    <name evidence="3" type="ORF">NP064_14395</name>
</gene>
<proteinExistence type="predicted"/>
<dbReference type="Proteomes" id="UP001316189">
    <property type="component" value="Chromosome"/>
</dbReference>
<feature type="domain" description="Putative Flp pilus-assembly TadG-like N-terminal" evidence="2">
    <location>
        <begin position="11"/>
        <end position="56"/>
    </location>
</feature>
<organism evidence="3 4">
    <name type="scientific">Cellulomonas chengniuliangii</name>
    <dbReference type="NCBI Taxonomy" id="2968084"/>
    <lineage>
        <taxon>Bacteria</taxon>
        <taxon>Bacillati</taxon>
        <taxon>Actinomycetota</taxon>
        <taxon>Actinomycetes</taxon>
        <taxon>Micrococcales</taxon>
        <taxon>Cellulomonadaceae</taxon>
        <taxon>Cellulomonas</taxon>
    </lineage>
</organism>
<keyword evidence="1" id="KW-0472">Membrane</keyword>
<dbReference type="RefSeq" id="WP_227570175.1">
    <property type="nucleotide sequence ID" value="NZ_CP101988.1"/>
</dbReference>
<evidence type="ECO:0000313" key="3">
    <source>
        <dbReference type="EMBL" id="UUI74954.1"/>
    </source>
</evidence>
<evidence type="ECO:0000259" key="2">
    <source>
        <dbReference type="Pfam" id="PF13400"/>
    </source>
</evidence>
<accession>A0ABY5KXR6</accession>